<organism evidence="16 17">
    <name type="scientific">Handroanthus impetiginosus</name>
    <dbReference type="NCBI Taxonomy" id="429701"/>
    <lineage>
        <taxon>Eukaryota</taxon>
        <taxon>Viridiplantae</taxon>
        <taxon>Streptophyta</taxon>
        <taxon>Embryophyta</taxon>
        <taxon>Tracheophyta</taxon>
        <taxon>Spermatophyta</taxon>
        <taxon>Magnoliopsida</taxon>
        <taxon>eudicotyledons</taxon>
        <taxon>Gunneridae</taxon>
        <taxon>Pentapetalae</taxon>
        <taxon>asterids</taxon>
        <taxon>lamiids</taxon>
        <taxon>Lamiales</taxon>
        <taxon>Bignoniaceae</taxon>
        <taxon>Crescentiina</taxon>
        <taxon>Tabebuia alliance</taxon>
        <taxon>Handroanthus</taxon>
    </lineage>
</organism>
<dbReference type="PROSITE" id="PS50878">
    <property type="entry name" value="RT_POL"/>
    <property type="match status" value="1"/>
</dbReference>
<dbReference type="Gene3D" id="1.10.357.90">
    <property type="match status" value="1"/>
</dbReference>
<comment type="catalytic activity">
    <reaction evidence="12 13">
        <text>DNA(n) + a 2'-deoxyribonucleoside 5'-triphosphate = DNA(n+1) + diphosphate</text>
        <dbReference type="Rhea" id="RHEA:22508"/>
        <dbReference type="Rhea" id="RHEA-COMP:17339"/>
        <dbReference type="Rhea" id="RHEA-COMP:17340"/>
        <dbReference type="ChEBI" id="CHEBI:33019"/>
        <dbReference type="ChEBI" id="CHEBI:61560"/>
        <dbReference type="ChEBI" id="CHEBI:173112"/>
        <dbReference type="EC" id="2.7.7.49"/>
    </reaction>
</comment>
<dbReference type="InterPro" id="IPR049139">
    <property type="entry name" value="TERT_C"/>
</dbReference>
<dbReference type="AlphaFoldDB" id="A0A2G9I2A4"/>
<comment type="function">
    <text evidence="13">Telomerase is a ribonucleoprotein enzyme essential for the replication of chromosome termini in most eukaryotes. It elongates telomeres. It is a reverse transcriptase that adds simple sequence repeats to chromosome ends by copying a template sequence within the RNA component of the enzyme.</text>
</comment>
<feature type="region of interest" description="Disordered" evidence="14">
    <location>
        <begin position="259"/>
        <end position="283"/>
    </location>
</feature>
<keyword evidence="17" id="KW-1185">Reference proteome</keyword>
<dbReference type="GO" id="GO:0000333">
    <property type="term" value="C:telomerase catalytic core complex"/>
    <property type="evidence" value="ECO:0007669"/>
    <property type="project" value="TreeGrafter"/>
</dbReference>
<name>A0A2G9I2A4_9LAMI</name>
<feature type="domain" description="Reverse transcriptase" evidence="15">
    <location>
        <begin position="615"/>
        <end position="994"/>
    </location>
</feature>
<dbReference type="PANTHER" id="PTHR12066">
    <property type="entry name" value="TELOMERASE REVERSE TRANSCRIPTASE"/>
    <property type="match status" value="1"/>
</dbReference>
<dbReference type="InterPro" id="IPR021891">
    <property type="entry name" value="Telomerase_RBD"/>
</dbReference>
<keyword evidence="8 13" id="KW-0460">Magnesium</keyword>
<evidence type="ECO:0000259" key="15">
    <source>
        <dbReference type="PROSITE" id="PS50878"/>
    </source>
</evidence>
<comment type="caution">
    <text evidence="16">The sequence shown here is derived from an EMBL/GenBank/DDBJ whole genome shotgun (WGS) entry which is preliminary data.</text>
</comment>
<dbReference type="OrthoDB" id="289721at2759"/>
<evidence type="ECO:0000256" key="10">
    <source>
        <dbReference type="ARBA" id="ARBA00022918"/>
    </source>
</evidence>
<dbReference type="Pfam" id="PF21399">
    <property type="entry name" value="TERT_C"/>
    <property type="match status" value="1"/>
</dbReference>
<dbReference type="GO" id="GO:0042162">
    <property type="term" value="F:telomeric DNA binding"/>
    <property type="evidence" value="ECO:0007669"/>
    <property type="project" value="TreeGrafter"/>
</dbReference>
<dbReference type="InterPro" id="IPR043502">
    <property type="entry name" value="DNA/RNA_pol_sf"/>
</dbReference>
<feature type="compositionally biased region" description="Basic residues" evidence="14">
    <location>
        <begin position="272"/>
        <end position="283"/>
    </location>
</feature>
<feature type="region of interest" description="Disordered" evidence="14">
    <location>
        <begin position="224"/>
        <end position="244"/>
    </location>
</feature>
<keyword evidence="4 13" id="KW-0158">Chromosome</keyword>
<keyword evidence="7 13" id="KW-0479">Metal-binding</keyword>
<dbReference type="SMART" id="SM00975">
    <property type="entry name" value="Telomerase_RBD"/>
    <property type="match status" value="1"/>
</dbReference>
<evidence type="ECO:0000256" key="9">
    <source>
        <dbReference type="ARBA" id="ARBA00022895"/>
    </source>
</evidence>
<keyword evidence="10 13" id="KW-0695">RNA-directed DNA polymerase</keyword>
<evidence type="ECO:0000256" key="5">
    <source>
        <dbReference type="ARBA" id="ARBA00022679"/>
    </source>
</evidence>
<dbReference type="GO" id="GO:0046872">
    <property type="term" value="F:metal ion binding"/>
    <property type="evidence" value="ECO:0007669"/>
    <property type="project" value="UniProtKB-KW"/>
</dbReference>
<feature type="compositionally biased region" description="Polar residues" evidence="14">
    <location>
        <begin position="225"/>
        <end position="244"/>
    </location>
</feature>
<sequence>MARKQKRVPVVLWRLFRDRARSLADTILALIPSSPATADGCRCRGRRCLSCSGDEAMSFLVRPDDPSDYRKLLTGCYVVVSENAPSLLVVDPNCRWSQREIVRRSIEMIMSQQPSSSNLICCGYDKSNRSSDVVDALTSSTWTILLRRVGDALMMYLLRYSSLFLSLPRKKYHQIAGFPISDLCLKLSRHIPDPNSQQLLLLDYGSRKKRKRLEEAESIPRKQRCTYSLGSEPPSNSIKSVGSDGSSCLSNEGLSHKSYGGSLKQSTVSGQKRTRQYRWQRQRKRRQLAVQGECSLIPCTGNRSNKDNLPGGLQTGISASCKNDGANASHCFCCSVFKNVLKMNKNSRIDRRNIFYRLENSTSVLPRKHILYTLKPNASGASVLLNNIFGTFGVDKNPGAIPCLHSENSCLNVSTCLYHSLTKLLKSLIRKTQNCQYLRLLDKHCSEMISEASVDHVEPCKYNCPKKQVVSFIWAVCRRIVPSAMLGEPSNWRILRTNIAKFIQLRKFEKFSLKECIHKLKVSKFHLLSNKNSQDMHNRCRELGITDTVRHAILERWIFWFFAHLVSPIVQANFYVTESEHKKLEVLYYRKPTWEKLMREAECMNDHRYCLLNHESTRKILGKRSFGFSRARLRPKKIGFRMLTNLQAPSRMPLNPPPSRIHTNNKLHRKARNHQVTYQFFKSVNSVLHDLHVVVKGSRKIKPEKLSSSVFDYNDVYRKFLPFLFLLKNGSTNTPSVFIVVSDVSKAFDSINQDKLLSVMKDVLLDDEYTLEKFTQVCHTKKSLKVHQYLTLAHQEIGTASSRIKSSLHGQSLDSVLVKKSLSRKTRKEELKLLLEEHITRNVVQLGNNFYLQRVGIPQGSVLSSLLCSFYYGDMERNVLLPFLEKASENLLREYDNHAASASRGNHTREMLACGSEYLLLRFIDDFLFISTSKKQASMFFSRLERGIRDYNCRMNEEKYGLNFIMNDGQECRSNRLHVGKDGVSFLRWSGLLVNCSTLEIQADYTRYQNSHLSTTLTVSCQGKVSRQLKAKLRTYLRPKCHPIFYDSNINTPGIVRLNIYQAFLLCAMKFICYISNLSILPRFTPQFYVNAIYASLRYMNTLIKRKMYSFEVVDSAFRPKYDVKKKEVIWLGLYAYSRVIKKKQSRHKELLRLFMHKLREYGKVGDLSSELKYATDDAHSSVLWSIKY</sequence>
<dbReference type="InterPro" id="IPR000477">
    <property type="entry name" value="RT_dom"/>
</dbReference>
<comment type="subcellular location">
    <subcellularLocation>
        <location evidence="13">Nucleus</location>
    </subcellularLocation>
    <subcellularLocation>
        <location evidence="13">Chromosome</location>
        <location evidence="13">Telomere</location>
    </subcellularLocation>
</comment>
<comment type="similarity">
    <text evidence="1 13">Belongs to the reverse transcriptase family. Telomerase subfamily.</text>
</comment>
<evidence type="ECO:0000313" key="16">
    <source>
        <dbReference type="EMBL" id="PIN23740.1"/>
    </source>
</evidence>
<dbReference type="Proteomes" id="UP000231279">
    <property type="component" value="Unassembled WGS sequence"/>
</dbReference>
<evidence type="ECO:0000256" key="13">
    <source>
        <dbReference type="RuleBase" id="RU365061"/>
    </source>
</evidence>
<evidence type="ECO:0000256" key="4">
    <source>
        <dbReference type="ARBA" id="ARBA00022454"/>
    </source>
</evidence>
<evidence type="ECO:0000256" key="1">
    <source>
        <dbReference type="ARBA" id="ARBA00008001"/>
    </source>
</evidence>
<keyword evidence="9 13" id="KW-0779">Telomere</keyword>
<dbReference type="GO" id="GO:0003720">
    <property type="term" value="F:telomerase activity"/>
    <property type="evidence" value="ECO:0007669"/>
    <property type="project" value="InterPro"/>
</dbReference>
<proteinExistence type="inferred from homology"/>
<protein>
    <recommendedName>
        <fullName evidence="3 13">Telomerase reverse transcriptase</fullName>
        <ecNumber evidence="2 13">2.7.7.49</ecNumber>
    </recommendedName>
    <alternativeName>
        <fullName evidence="13">Telomerase catalytic subunit</fullName>
    </alternativeName>
</protein>
<dbReference type="GO" id="GO:0007004">
    <property type="term" value="P:telomere maintenance via telomerase"/>
    <property type="evidence" value="ECO:0007669"/>
    <property type="project" value="TreeGrafter"/>
</dbReference>
<evidence type="ECO:0000313" key="17">
    <source>
        <dbReference type="Proteomes" id="UP000231279"/>
    </source>
</evidence>
<keyword evidence="11 13" id="KW-0539">Nucleus</keyword>
<evidence type="ECO:0000256" key="3">
    <source>
        <dbReference type="ARBA" id="ARBA00016182"/>
    </source>
</evidence>
<evidence type="ECO:0000256" key="7">
    <source>
        <dbReference type="ARBA" id="ARBA00022723"/>
    </source>
</evidence>
<dbReference type="EMBL" id="NKXS01000520">
    <property type="protein sequence ID" value="PIN23740.1"/>
    <property type="molecule type" value="Genomic_DNA"/>
</dbReference>
<dbReference type="Gene3D" id="3.30.70.2630">
    <property type="match status" value="1"/>
</dbReference>
<keyword evidence="6 13" id="KW-0548">Nucleotidyltransferase</keyword>
<dbReference type="GO" id="GO:0000781">
    <property type="term" value="C:chromosome, telomeric region"/>
    <property type="evidence" value="ECO:0007669"/>
    <property type="project" value="UniProtKB-SubCell"/>
</dbReference>
<dbReference type="FunFam" id="3.30.70.2630:FF:000002">
    <property type="entry name" value="Telomerase reverse transcriptase"/>
    <property type="match status" value="1"/>
</dbReference>
<evidence type="ECO:0000256" key="6">
    <source>
        <dbReference type="ARBA" id="ARBA00022695"/>
    </source>
</evidence>
<dbReference type="CDD" id="cd01648">
    <property type="entry name" value="TERT"/>
    <property type="match status" value="1"/>
</dbReference>
<evidence type="ECO:0000256" key="8">
    <source>
        <dbReference type="ARBA" id="ARBA00022842"/>
    </source>
</evidence>
<keyword evidence="5 13" id="KW-0808">Transferase</keyword>
<accession>A0A2G9I2A4</accession>
<dbReference type="PRINTS" id="PR01365">
    <property type="entry name" value="TELOMERASERT"/>
</dbReference>
<dbReference type="PANTHER" id="PTHR12066:SF0">
    <property type="entry name" value="TELOMERASE REVERSE TRANSCRIPTASE"/>
    <property type="match status" value="1"/>
</dbReference>
<evidence type="ECO:0000256" key="14">
    <source>
        <dbReference type="SAM" id="MobiDB-lite"/>
    </source>
</evidence>
<dbReference type="EC" id="2.7.7.49" evidence="2 13"/>
<dbReference type="SUPFAM" id="SSF56672">
    <property type="entry name" value="DNA/RNA polymerases"/>
    <property type="match status" value="1"/>
</dbReference>
<dbReference type="Pfam" id="PF12009">
    <property type="entry name" value="Telomerase_RBD"/>
    <property type="match status" value="1"/>
</dbReference>
<evidence type="ECO:0000256" key="2">
    <source>
        <dbReference type="ARBA" id="ARBA00012493"/>
    </source>
</evidence>
<dbReference type="GO" id="GO:0070034">
    <property type="term" value="F:telomerase RNA binding"/>
    <property type="evidence" value="ECO:0007669"/>
    <property type="project" value="TreeGrafter"/>
</dbReference>
<evidence type="ECO:0000256" key="12">
    <source>
        <dbReference type="ARBA" id="ARBA00048173"/>
    </source>
</evidence>
<reference evidence="17" key="1">
    <citation type="journal article" date="2018" name="Gigascience">
        <title>Genome assembly of the Pink Ipe (Handroanthus impetiginosus, Bignoniaceae), a highly valued, ecologically keystone Neotropical timber forest tree.</title>
        <authorList>
            <person name="Silva-Junior O.B."/>
            <person name="Grattapaglia D."/>
            <person name="Novaes E."/>
            <person name="Collevatti R.G."/>
        </authorList>
    </citation>
    <scope>NUCLEOTIDE SEQUENCE [LARGE SCALE GENOMIC DNA]</scope>
    <source>
        <strain evidence="17">cv. UFG-1</strain>
    </source>
</reference>
<dbReference type="InterPro" id="IPR003545">
    <property type="entry name" value="Telomerase_RT"/>
</dbReference>
<dbReference type="STRING" id="429701.A0A2G9I2A4"/>
<evidence type="ECO:0000256" key="11">
    <source>
        <dbReference type="ARBA" id="ARBA00023242"/>
    </source>
</evidence>
<gene>
    <name evidence="16" type="ORF">CDL12_03534</name>
</gene>
<dbReference type="Gene3D" id="1.10.132.70">
    <property type="match status" value="1"/>
</dbReference>